<proteinExistence type="predicted"/>
<dbReference type="EMBL" id="SSTD01007155">
    <property type="protein sequence ID" value="TYK19068.1"/>
    <property type="molecule type" value="Genomic_DNA"/>
</dbReference>
<comment type="caution">
    <text evidence="3">The sequence shown here is derived from an EMBL/GenBank/DDBJ whole genome shotgun (WGS) entry which is preliminary data.</text>
</comment>
<feature type="region of interest" description="Disordered" evidence="1">
    <location>
        <begin position="161"/>
        <end position="199"/>
    </location>
</feature>
<evidence type="ECO:0000256" key="1">
    <source>
        <dbReference type="SAM" id="MobiDB-lite"/>
    </source>
</evidence>
<dbReference type="Proteomes" id="UP000321393">
    <property type="component" value="Unassembled WGS sequence"/>
</dbReference>
<feature type="compositionally biased region" description="Basic and acidic residues" evidence="1">
    <location>
        <begin position="189"/>
        <end position="199"/>
    </location>
</feature>
<dbReference type="Proteomes" id="UP000321947">
    <property type="component" value="Unassembled WGS sequence"/>
</dbReference>
<gene>
    <name evidence="3" type="ORF">E5676_scaffold529G00290</name>
    <name evidence="2" type="ORF">E6C27_scaffold56G00870</name>
</gene>
<accession>A0A5D3D681</accession>
<evidence type="ECO:0000313" key="3">
    <source>
        <dbReference type="EMBL" id="TYK19068.1"/>
    </source>
</evidence>
<reference evidence="4 5" key="1">
    <citation type="submission" date="2019-08" db="EMBL/GenBank/DDBJ databases">
        <title>Draft genome sequences of two oriental melons (Cucumis melo L. var makuwa).</title>
        <authorList>
            <person name="Kwon S.-Y."/>
        </authorList>
    </citation>
    <scope>NUCLEOTIDE SEQUENCE [LARGE SCALE GENOMIC DNA]</scope>
    <source>
        <strain evidence="5">cv. Chang Bougi</strain>
        <strain evidence="4">cv. SW 3</strain>
        <tissue evidence="3">Leaf</tissue>
    </source>
</reference>
<organism evidence="3 5">
    <name type="scientific">Cucumis melo var. makuwa</name>
    <name type="common">Oriental melon</name>
    <dbReference type="NCBI Taxonomy" id="1194695"/>
    <lineage>
        <taxon>Eukaryota</taxon>
        <taxon>Viridiplantae</taxon>
        <taxon>Streptophyta</taxon>
        <taxon>Embryophyta</taxon>
        <taxon>Tracheophyta</taxon>
        <taxon>Spermatophyta</taxon>
        <taxon>Magnoliopsida</taxon>
        <taxon>eudicotyledons</taxon>
        <taxon>Gunneridae</taxon>
        <taxon>Pentapetalae</taxon>
        <taxon>rosids</taxon>
        <taxon>fabids</taxon>
        <taxon>Cucurbitales</taxon>
        <taxon>Cucurbitaceae</taxon>
        <taxon>Benincaseae</taxon>
        <taxon>Cucumis</taxon>
    </lineage>
</organism>
<evidence type="ECO:0000313" key="4">
    <source>
        <dbReference type="Proteomes" id="UP000321393"/>
    </source>
</evidence>
<name>A0A5D3D681_CUCMM</name>
<evidence type="ECO:0000313" key="5">
    <source>
        <dbReference type="Proteomes" id="UP000321947"/>
    </source>
</evidence>
<feature type="compositionally biased region" description="Basic and acidic residues" evidence="1">
    <location>
        <begin position="170"/>
        <end position="180"/>
    </location>
</feature>
<sequence length="199" mass="21993">MSISLVIPSDAHISLVIPKDAHISLVIPKDTHSSLMILKDTHISLVILKDAHISLVILKDAHISLVIPKDTVPIRHNNRIQFTAPLNCIHTIYSRDFQTLAGAHATTIFPFASLDDGRKGRSTVEMEGRLARVHGMKRERASEVAQTKREGESVGCVRSDDRFGNPSAADRARMENRDAAADVGVARRTTKETETACWR</sequence>
<dbReference type="AlphaFoldDB" id="A0A5D3D681"/>
<protein>
    <recommendedName>
        <fullName evidence="6">NBS-LRR type resistance protein</fullName>
    </recommendedName>
</protein>
<dbReference type="EMBL" id="SSTE01019881">
    <property type="protein sequence ID" value="KAA0035916.1"/>
    <property type="molecule type" value="Genomic_DNA"/>
</dbReference>
<evidence type="ECO:0000313" key="2">
    <source>
        <dbReference type="EMBL" id="KAA0035916.1"/>
    </source>
</evidence>
<evidence type="ECO:0008006" key="6">
    <source>
        <dbReference type="Google" id="ProtNLM"/>
    </source>
</evidence>